<evidence type="ECO:0000256" key="9">
    <source>
        <dbReference type="RuleBase" id="RU365093"/>
    </source>
</evidence>
<proteinExistence type="inferred from homology"/>
<keyword evidence="4 9" id="KW-1003">Cell membrane</keyword>
<keyword evidence="6" id="KW-0812">Transmembrane</keyword>
<comment type="caution">
    <text evidence="12">The sequence shown here is derived from an EMBL/GenBank/DDBJ whole genome shotgun (WGS) entry which is preliminary data.</text>
</comment>
<keyword evidence="3 9" id="KW-0813">Transport</keyword>
<gene>
    <name evidence="12" type="ORF">DXT89_01190</name>
</gene>
<dbReference type="InterPro" id="IPR058982">
    <property type="entry name" value="Beta-barrel_AprE"/>
</dbReference>
<dbReference type="PRINTS" id="PR01490">
    <property type="entry name" value="RTXTOXIND"/>
</dbReference>
<comment type="subcellular location">
    <subcellularLocation>
        <location evidence="1 9">Cell inner membrane</location>
        <topology evidence="1 9">Single-pass membrane protein</topology>
    </subcellularLocation>
</comment>
<dbReference type="GO" id="GO:0015031">
    <property type="term" value="P:protein transport"/>
    <property type="evidence" value="ECO:0007669"/>
    <property type="project" value="InterPro"/>
</dbReference>
<evidence type="ECO:0000313" key="12">
    <source>
        <dbReference type="EMBL" id="KAA3532014.1"/>
    </source>
</evidence>
<evidence type="ECO:0000256" key="7">
    <source>
        <dbReference type="ARBA" id="ARBA00022989"/>
    </source>
</evidence>
<evidence type="ECO:0000256" key="3">
    <source>
        <dbReference type="ARBA" id="ARBA00022448"/>
    </source>
</evidence>
<dbReference type="Proteomes" id="UP000436911">
    <property type="component" value="Unassembled WGS sequence"/>
</dbReference>
<evidence type="ECO:0000259" key="10">
    <source>
        <dbReference type="Pfam" id="PF25994"/>
    </source>
</evidence>
<dbReference type="InterPro" id="IPR058781">
    <property type="entry name" value="HH_AprE-like"/>
</dbReference>
<feature type="domain" description="AprE-like beta-barrel" evidence="11">
    <location>
        <begin position="350"/>
        <end position="438"/>
    </location>
</feature>
<reference evidence="12 13" key="1">
    <citation type="submission" date="2018-08" db="EMBL/GenBank/DDBJ databases">
        <title>Genome sequencing of Agrobacterium vitis strain ICMP 10754.</title>
        <authorList>
            <person name="Visnovsky S.B."/>
            <person name="Pitman A.R."/>
        </authorList>
    </citation>
    <scope>NUCLEOTIDE SEQUENCE [LARGE SCALE GENOMIC DNA]</scope>
    <source>
        <strain evidence="12 13">ICMP 10754</strain>
    </source>
</reference>
<sequence length="462" mass="50621">MSLFSPTLTPASSSPANMPSSPSAKRLSSSPESRVWQARGHTALGYGALAVLVLGLGAWSTLTTIKGAVVGSGTVEVETNRQVVQHQAGGIVQDLLVKEGDVVQPGQVLLRMDEKLDQSELTIIENQLFSLLGNAGRLTAEQDGKSEISFDPELVERAKTDSHVREIVEGQRNLLQARQENRDKQVGQLQERKHQTAQQIEGLNAKLNALRQQRQLISEELAVQQKLLRDGLTQTSKVMTLQRSEVEADGEIASSMASIAESRAKIAEIEIAILNVSGELREQSITDLRNAEAQIAELRQKRVSSLETLGRTEVTAPTGGVVFGLTVHALRTVVKAAEPILYIIPQNVGLVITTNLPPNEIDQVHVGQKADLVFAAFDRRQTPDIHGTVIEVSADVFNDEKTGNSFYKAKIRPDEQEIARLGDVQVLPGMPVETFIQTTERSPFTYLTKPLASYFNKAFRER</sequence>
<evidence type="ECO:0000259" key="11">
    <source>
        <dbReference type="Pfam" id="PF26002"/>
    </source>
</evidence>
<evidence type="ECO:0000256" key="4">
    <source>
        <dbReference type="ARBA" id="ARBA00022475"/>
    </source>
</evidence>
<dbReference type="Gene3D" id="2.40.30.170">
    <property type="match status" value="1"/>
</dbReference>
<evidence type="ECO:0000256" key="5">
    <source>
        <dbReference type="ARBA" id="ARBA00022519"/>
    </source>
</evidence>
<keyword evidence="7" id="KW-1133">Transmembrane helix</keyword>
<dbReference type="Gene3D" id="2.40.50.100">
    <property type="match status" value="1"/>
</dbReference>
<dbReference type="PANTHER" id="PTHR30386">
    <property type="entry name" value="MEMBRANE FUSION SUBUNIT OF EMRAB-TOLC MULTIDRUG EFFLUX PUMP"/>
    <property type="match status" value="1"/>
</dbReference>
<evidence type="ECO:0000256" key="1">
    <source>
        <dbReference type="ARBA" id="ARBA00004377"/>
    </source>
</evidence>
<comment type="similarity">
    <text evidence="2 9">Belongs to the membrane fusion protein (MFP) (TC 8.A.1) family.</text>
</comment>
<dbReference type="GO" id="GO:0005886">
    <property type="term" value="C:plasma membrane"/>
    <property type="evidence" value="ECO:0007669"/>
    <property type="project" value="UniProtKB-SubCell"/>
</dbReference>
<dbReference type="InterPro" id="IPR010129">
    <property type="entry name" value="T1SS_HlyD"/>
</dbReference>
<evidence type="ECO:0000256" key="6">
    <source>
        <dbReference type="ARBA" id="ARBA00022692"/>
    </source>
</evidence>
<protein>
    <recommendedName>
        <fullName evidence="9">Membrane fusion protein (MFP) family protein</fullName>
    </recommendedName>
</protein>
<dbReference type="Pfam" id="PF26002">
    <property type="entry name" value="Beta-barrel_AprE"/>
    <property type="match status" value="1"/>
</dbReference>
<evidence type="ECO:0000256" key="8">
    <source>
        <dbReference type="ARBA" id="ARBA00023136"/>
    </source>
</evidence>
<dbReference type="RefSeq" id="WP_060719045.1">
    <property type="nucleotide sequence ID" value="NZ_CP055265.1"/>
</dbReference>
<name>A0A368P056_AGRVI</name>
<dbReference type="GeneID" id="60681888"/>
<dbReference type="AlphaFoldDB" id="A0A368P056"/>
<dbReference type="NCBIfam" id="TIGR01843">
    <property type="entry name" value="type_I_hlyD"/>
    <property type="match status" value="1"/>
</dbReference>
<feature type="domain" description="AprE-like long alpha-helical hairpin" evidence="10">
    <location>
        <begin position="118"/>
        <end position="304"/>
    </location>
</feature>
<evidence type="ECO:0000256" key="2">
    <source>
        <dbReference type="ARBA" id="ARBA00009477"/>
    </source>
</evidence>
<dbReference type="SUPFAM" id="SSF111369">
    <property type="entry name" value="HlyD-like secretion proteins"/>
    <property type="match status" value="1"/>
</dbReference>
<accession>A0A368P056</accession>
<organism evidence="12 13">
    <name type="scientific">Agrobacterium vitis</name>
    <name type="common">Rhizobium vitis</name>
    <dbReference type="NCBI Taxonomy" id="373"/>
    <lineage>
        <taxon>Bacteria</taxon>
        <taxon>Pseudomonadati</taxon>
        <taxon>Pseudomonadota</taxon>
        <taxon>Alphaproteobacteria</taxon>
        <taxon>Hyphomicrobiales</taxon>
        <taxon>Rhizobiaceae</taxon>
        <taxon>Rhizobium/Agrobacterium group</taxon>
        <taxon>Agrobacterium</taxon>
    </lineage>
</organism>
<dbReference type="EMBL" id="QUSG01000001">
    <property type="protein sequence ID" value="KAA3532014.1"/>
    <property type="molecule type" value="Genomic_DNA"/>
</dbReference>
<dbReference type="OrthoDB" id="9810980at2"/>
<dbReference type="InterPro" id="IPR050739">
    <property type="entry name" value="MFP"/>
</dbReference>
<dbReference type="PANTHER" id="PTHR30386:SF17">
    <property type="entry name" value="ALKALINE PROTEASE SECRETION PROTEIN APRE"/>
    <property type="match status" value="1"/>
</dbReference>
<keyword evidence="5 9" id="KW-0997">Cell inner membrane</keyword>
<evidence type="ECO:0000313" key="13">
    <source>
        <dbReference type="Proteomes" id="UP000436911"/>
    </source>
</evidence>
<dbReference type="Pfam" id="PF25994">
    <property type="entry name" value="HH_AprE"/>
    <property type="match status" value="1"/>
</dbReference>
<keyword evidence="8" id="KW-0472">Membrane</keyword>